<keyword evidence="2" id="KW-1185">Reference proteome</keyword>
<dbReference type="Proteomes" id="UP000031419">
    <property type="component" value="Unassembled WGS sequence"/>
</dbReference>
<protein>
    <submittedName>
        <fullName evidence="1">Uncharacterized protein</fullName>
    </submittedName>
</protein>
<gene>
    <name evidence="1" type="ORF">GU90_07995</name>
</gene>
<proteinExistence type="predicted"/>
<evidence type="ECO:0000313" key="2">
    <source>
        <dbReference type="Proteomes" id="UP000031419"/>
    </source>
</evidence>
<organism evidence="1 2">
    <name type="scientific">Saccharopolyspora rectivirgula</name>
    <dbReference type="NCBI Taxonomy" id="28042"/>
    <lineage>
        <taxon>Bacteria</taxon>
        <taxon>Bacillati</taxon>
        <taxon>Actinomycetota</taxon>
        <taxon>Actinomycetes</taxon>
        <taxon>Pseudonocardiales</taxon>
        <taxon>Pseudonocardiaceae</taxon>
        <taxon>Saccharopolyspora</taxon>
    </lineage>
</organism>
<dbReference type="EMBL" id="JNVU01000020">
    <property type="protein sequence ID" value="KEI44719.1"/>
    <property type="molecule type" value="Genomic_DNA"/>
</dbReference>
<dbReference type="AlphaFoldDB" id="A0A073BAD2"/>
<accession>A0A073BAD2</accession>
<comment type="caution">
    <text evidence="1">The sequence shown here is derived from an EMBL/GenBank/DDBJ whole genome shotgun (WGS) entry which is preliminary data.</text>
</comment>
<sequence>MQDLVFPAAVQIHQVFCNHTGFGVASDQKQQPLSIFWKGVSALLKDAFPCSWIGQLGYHLSQSRFPIFTEFSGNSNRRGMVTGEEREKLEAAFTDCVEFLLWWAQDSGDGDVDVVPGRLSRPAGS</sequence>
<reference evidence="1 2" key="1">
    <citation type="submission" date="2014-06" db="EMBL/GenBank/DDBJ databases">
        <title>Saccharopolyspora rectivirgula DSM-43113 Genome sequencing.</title>
        <authorList>
            <person name="Barrera C."/>
            <person name="Millon L."/>
            <person name="Rognon B."/>
            <person name="Zaugg C."/>
            <person name="Monod M."/>
        </authorList>
    </citation>
    <scope>NUCLEOTIDE SEQUENCE [LARGE SCALE GENOMIC DNA]</scope>
    <source>
        <strain evidence="1 2">DSM 43113</strain>
    </source>
</reference>
<name>A0A073BAD2_9PSEU</name>
<evidence type="ECO:0000313" key="1">
    <source>
        <dbReference type="EMBL" id="KEI44719.1"/>
    </source>
</evidence>